<feature type="region of interest" description="Disordered" evidence="1">
    <location>
        <begin position="42"/>
        <end position="63"/>
    </location>
</feature>
<dbReference type="Proteomes" id="UP000824120">
    <property type="component" value="Chromosome 11"/>
</dbReference>
<dbReference type="AlphaFoldDB" id="A0A9J5WLM8"/>
<comment type="caution">
    <text evidence="2">The sequence shown here is derived from an EMBL/GenBank/DDBJ whole genome shotgun (WGS) entry which is preliminary data.</text>
</comment>
<organism evidence="2 3">
    <name type="scientific">Solanum commersonii</name>
    <name type="common">Commerson's wild potato</name>
    <name type="synonym">Commerson's nightshade</name>
    <dbReference type="NCBI Taxonomy" id="4109"/>
    <lineage>
        <taxon>Eukaryota</taxon>
        <taxon>Viridiplantae</taxon>
        <taxon>Streptophyta</taxon>
        <taxon>Embryophyta</taxon>
        <taxon>Tracheophyta</taxon>
        <taxon>Spermatophyta</taxon>
        <taxon>Magnoliopsida</taxon>
        <taxon>eudicotyledons</taxon>
        <taxon>Gunneridae</taxon>
        <taxon>Pentapetalae</taxon>
        <taxon>asterids</taxon>
        <taxon>lamiids</taxon>
        <taxon>Solanales</taxon>
        <taxon>Solanaceae</taxon>
        <taxon>Solanoideae</taxon>
        <taxon>Solaneae</taxon>
        <taxon>Solanum</taxon>
    </lineage>
</organism>
<sequence>GKSVLGVSTNNEEVMETEPCEGGHFGDPTVEQSSITMLNLGVSSEGESMGDPSVEPRSSIGLRTNKGLGLMSKIIIVGDASDSSTSSFAQRDRECGVNFARTTESSHHDRELDTATVKTNFPSQHDRDP</sequence>
<gene>
    <name evidence="2" type="ORF">H5410_056261</name>
</gene>
<protein>
    <submittedName>
        <fullName evidence="2">Uncharacterized protein</fullName>
    </submittedName>
</protein>
<reference evidence="2 3" key="1">
    <citation type="submission" date="2020-09" db="EMBL/GenBank/DDBJ databases">
        <title>De no assembly of potato wild relative species, Solanum commersonii.</title>
        <authorList>
            <person name="Cho K."/>
        </authorList>
    </citation>
    <scope>NUCLEOTIDE SEQUENCE [LARGE SCALE GENOMIC DNA]</scope>
    <source>
        <strain evidence="2">LZ3.2</strain>
        <tissue evidence="2">Leaf</tissue>
    </source>
</reference>
<feature type="non-terminal residue" evidence="2">
    <location>
        <position position="1"/>
    </location>
</feature>
<dbReference type="EMBL" id="JACXVP010000011">
    <property type="protein sequence ID" value="KAG5576127.1"/>
    <property type="molecule type" value="Genomic_DNA"/>
</dbReference>
<feature type="compositionally biased region" description="Polar residues" evidence="1">
    <location>
        <begin position="1"/>
        <end position="12"/>
    </location>
</feature>
<evidence type="ECO:0000256" key="1">
    <source>
        <dbReference type="SAM" id="MobiDB-lite"/>
    </source>
</evidence>
<evidence type="ECO:0000313" key="3">
    <source>
        <dbReference type="Proteomes" id="UP000824120"/>
    </source>
</evidence>
<keyword evidence="3" id="KW-1185">Reference proteome</keyword>
<proteinExistence type="predicted"/>
<name>A0A9J5WLM8_SOLCO</name>
<feature type="region of interest" description="Disordered" evidence="1">
    <location>
        <begin position="1"/>
        <end position="29"/>
    </location>
</feature>
<feature type="region of interest" description="Disordered" evidence="1">
    <location>
        <begin position="101"/>
        <end position="129"/>
    </location>
</feature>
<feature type="compositionally biased region" description="Basic and acidic residues" evidence="1">
    <location>
        <begin position="104"/>
        <end position="113"/>
    </location>
</feature>
<evidence type="ECO:0000313" key="2">
    <source>
        <dbReference type="EMBL" id="KAG5576127.1"/>
    </source>
</evidence>
<accession>A0A9J5WLM8</accession>